<dbReference type="PANTHER" id="PTHR12934:SF11">
    <property type="entry name" value="LARGE RIBOSOMAL SUBUNIT PROTEIN UL15M"/>
    <property type="match status" value="1"/>
</dbReference>
<keyword evidence="4" id="KW-1185">Reference proteome</keyword>
<feature type="compositionally biased region" description="Basic and acidic residues" evidence="2">
    <location>
        <begin position="33"/>
        <end position="44"/>
    </location>
</feature>
<dbReference type="PANTHER" id="PTHR12934">
    <property type="entry name" value="50S RIBOSOMAL PROTEIN L15"/>
    <property type="match status" value="1"/>
</dbReference>
<evidence type="ECO:0000256" key="2">
    <source>
        <dbReference type="SAM" id="MobiDB-lite"/>
    </source>
</evidence>
<dbReference type="Proteomes" id="UP001432027">
    <property type="component" value="Unassembled WGS sequence"/>
</dbReference>
<proteinExistence type="inferred from homology"/>
<dbReference type="EMBL" id="BTSX01000005">
    <property type="protein sequence ID" value="GMT00607.1"/>
    <property type="molecule type" value="Genomic_DNA"/>
</dbReference>
<evidence type="ECO:0008006" key="5">
    <source>
        <dbReference type="Google" id="ProtNLM"/>
    </source>
</evidence>
<gene>
    <name evidence="3" type="ORF">PENTCL1PPCAC_22781</name>
</gene>
<dbReference type="GO" id="GO:0003735">
    <property type="term" value="F:structural constituent of ribosome"/>
    <property type="evidence" value="ECO:0007669"/>
    <property type="project" value="InterPro"/>
</dbReference>
<evidence type="ECO:0000313" key="4">
    <source>
        <dbReference type="Proteomes" id="UP001432027"/>
    </source>
</evidence>
<sequence length="299" mass="33909">MSGSRISRCALSARENAYRMIDETARINMHELRDNPGARTDGRLTRKATNQAGHTQGALERAAKPPLGWIWGDFFRPWHRMFPGERKLNWDYRMRRPLVPISLIEICRLIDLGWIDSTKLIDLPTLIGTRKLTLRDEVGVMLTSEGSSSLSIPLHIEVQATDQETIGAIERERGTIRVAYYDAISLKCVSDADVWMSSGEPIPSRRTPPLSLYHSFCDASKRGYLAPQEEIEKERRKLASLMGFAYTAEKKIGDKGVTQVFDGIPSGSIVNLKEKKIFTPNHPEIKDYYQMEMTLNQTP</sequence>
<reference evidence="3" key="1">
    <citation type="submission" date="2023-10" db="EMBL/GenBank/DDBJ databases">
        <title>Genome assembly of Pristionchus species.</title>
        <authorList>
            <person name="Yoshida K."/>
            <person name="Sommer R.J."/>
        </authorList>
    </citation>
    <scope>NUCLEOTIDE SEQUENCE</scope>
    <source>
        <strain evidence="3">RS0144</strain>
    </source>
</reference>
<name>A0AAV5U1F2_9BILA</name>
<comment type="similarity">
    <text evidence="1">Belongs to the universal ribosomal protein uL15 family.</text>
</comment>
<dbReference type="InterPro" id="IPR005749">
    <property type="entry name" value="Ribosomal_uL15_bac-type"/>
</dbReference>
<evidence type="ECO:0000256" key="1">
    <source>
        <dbReference type="ARBA" id="ARBA00007320"/>
    </source>
</evidence>
<accession>A0AAV5U1F2</accession>
<dbReference type="GO" id="GO:0005762">
    <property type="term" value="C:mitochondrial large ribosomal subunit"/>
    <property type="evidence" value="ECO:0007669"/>
    <property type="project" value="TreeGrafter"/>
</dbReference>
<protein>
    <recommendedName>
        <fullName evidence="5">Ribosomal protein</fullName>
    </recommendedName>
</protein>
<dbReference type="GO" id="GO:0006412">
    <property type="term" value="P:translation"/>
    <property type="evidence" value="ECO:0007669"/>
    <property type="project" value="InterPro"/>
</dbReference>
<dbReference type="AlphaFoldDB" id="A0AAV5U1F2"/>
<organism evidence="3 4">
    <name type="scientific">Pristionchus entomophagus</name>
    <dbReference type="NCBI Taxonomy" id="358040"/>
    <lineage>
        <taxon>Eukaryota</taxon>
        <taxon>Metazoa</taxon>
        <taxon>Ecdysozoa</taxon>
        <taxon>Nematoda</taxon>
        <taxon>Chromadorea</taxon>
        <taxon>Rhabditida</taxon>
        <taxon>Rhabditina</taxon>
        <taxon>Diplogasteromorpha</taxon>
        <taxon>Diplogasteroidea</taxon>
        <taxon>Neodiplogasteridae</taxon>
        <taxon>Pristionchus</taxon>
    </lineage>
</organism>
<comment type="caution">
    <text evidence="3">The sequence shown here is derived from an EMBL/GenBank/DDBJ whole genome shotgun (WGS) entry which is preliminary data.</text>
</comment>
<feature type="region of interest" description="Disordered" evidence="2">
    <location>
        <begin position="33"/>
        <end position="58"/>
    </location>
</feature>
<evidence type="ECO:0000313" key="3">
    <source>
        <dbReference type="EMBL" id="GMT00607.1"/>
    </source>
</evidence>